<keyword evidence="1" id="KW-1133">Transmembrane helix</keyword>
<dbReference type="Proteomes" id="UP000701702">
    <property type="component" value="Unassembled WGS sequence"/>
</dbReference>
<comment type="caution">
    <text evidence="2">The sequence shown here is derived from an EMBL/GenBank/DDBJ whole genome shotgun (WGS) entry which is preliminary data.</text>
</comment>
<gene>
    <name evidence="2" type="ORF">LMG23994_06462</name>
</gene>
<name>A0ABM8Y2H6_9BURK</name>
<feature type="transmembrane region" description="Helical" evidence="1">
    <location>
        <begin position="35"/>
        <end position="55"/>
    </location>
</feature>
<keyword evidence="1" id="KW-0472">Membrane</keyword>
<proteinExistence type="predicted"/>
<evidence type="ECO:0000256" key="1">
    <source>
        <dbReference type="SAM" id="Phobius"/>
    </source>
</evidence>
<sequence>MRAATRCGDDERVNTQHDCSPWINRARRNELRTRLGKTVPAVCGFAAGVILGALALSAFSMWSLLLPLAMLAVLGILFRE</sequence>
<accession>A0ABM8Y2H6</accession>
<evidence type="ECO:0000313" key="3">
    <source>
        <dbReference type="Proteomes" id="UP000701702"/>
    </source>
</evidence>
<keyword evidence="3" id="KW-1185">Reference proteome</keyword>
<organism evidence="2 3">
    <name type="scientific">Cupriavidus pinatubonensis</name>
    <dbReference type="NCBI Taxonomy" id="248026"/>
    <lineage>
        <taxon>Bacteria</taxon>
        <taxon>Pseudomonadati</taxon>
        <taxon>Pseudomonadota</taxon>
        <taxon>Betaproteobacteria</taxon>
        <taxon>Burkholderiales</taxon>
        <taxon>Burkholderiaceae</taxon>
        <taxon>Cupriavidus</taxon>
    </lineage>
</organism>
<protein>
    <submittedName>
        <fullName evidence="2">Uncharacterized protein</fullName>
    </submittedName>
</protein>
<reference evidence="2 3" key="1">
    <citation type="submission" date="2021-08" db="EMBL/GenBank/DDBJ databases">
        <authorList>
            <person name="Peeters C."/>
        </authorList>
    </citation>
    <scope>NUCLEOTIDE SEQUENCE [LARGE SCALE GENOMIC DNA]</scope>
    <source>
        <strain evidence="2 3">LMG 23994</strain>
    </source>
</reference>
<keyword evidence="1" id="KW-0812">Transmembrane</keyword>
<evidence type="ECO:0000313" key="2">
    <source>
        <dbReference type="EMBL" id="CAG9186955.1"/>
    </source>
</evidence>
<feature type="transmembrane region" description="Helical" evidence="1">
    <location>
        <begin position="61"/>
        <end position="78"/>
    </location>
</feature>
<dbReference type="EMBL" id="CAJZAF010000056">
    <property type="protein sequence ID" value="CAG9186955.1"/>
    <property type="molecule type" value="Genomic_DNA"/>
</dbReference>